<dbReference type="EMBL" id="MU150245">
    <property type="protein sequence ID" value="KAF9465734.1"/>
    <property type="molecule type" value="Genomic_DNA"/>
</dbReference>
<evidence type="ECO:0000256" key="8">
    <source>
        <dbReference type="ARBA" id="ARBA00023098"/>
    </source>
</evidence>
<keyword evidence="3" id="KW-0489">Methyltransferase</keyword>
<sequence>MSMTKSLCSFVATVCVYRSCTPPNPTIKSERVSRKNVFDRWVHSIQYVNRPFNILVCVIGFAEVAAIIASYLPSWAFSEHIVSMLLARRNPQDLQFTPFSMMGLLLIVAGSTLREYCYRSLRRLFTFDVTIRKGHKLITTGPYGFVRHPSYTGLVAVFFGSLLWYGSRGSWVRESGILETTIGKGVIGFVIVIFVVAIVGLLGRMRFEDAELRKTFGREWEEWAQRVPCFLIPGVY</sequence>
<feature type="transmembrane region" description="Helical" evidence="12">
    <location>
        <begin position="185"/>
        <end position="203"/>
    </location>
</feature>
<gene>
    <name evidence="13" type="ORF">BDZ94DRAFT_1214105</name>
</gene>
<evidence type="ECO:0000256" key="9">
    <source>
        <dbReference type="ARBA" id="ARBA00023136"/>
    </source>
</evidence>
<name>A0A9P5YBP7_9AGAR</name>
<dbReference type="GO" id="GO:0012505">
    <property type="term" value="C:endomembrane system"/>
    <property type="evidence" value="ECO:0007669"/>
    <property type="project" value="UniProtKB-SubCell"/>
</dbReference>
<keyword evidence="3" id="KW-0808">Transferase</keyword>
<protein>
    <recommendedName>
        <fullName evidence="15">Protein-S-isoprenylcysteine O-methyltransferase</fullName>
    </recommendedName>
</protein>
<evidence type="ECO:0000313" key="13">
    <source>
        <dbReference type="EMBL" id="KAF9465734.1"/>
    </source>
</evidence>
<keyword evidence="14" id="KW-1185">Reference proteome</keyword>
<dbReference type="Proteomes" id="UP000807353">
    <property type="component" value="Unassembled WGS sequence"/>
</dbReference>
<evidence type="ECO:0000256" key="11">
    <source>
        <dbReference type="ARBA" id="ARBA00023264"/>
    </source>
</evidence>
<evidence type="ECO:0000256" key="5">
    <source>
        <dbReference type="ARBA" id="ARBA00022692"/>
    </source>
</evidence>
<evidence type="ECO:0000313" key="14">
    <source>
        <dbReference type="Proteomes" id="UP000807353"/>
    </source>
</evidence>
<evidence type="ECO:0000256" key="6">
    <source>
        <dbReference type="ARBA" id="ARBA00022824"/>
    </source>
</evidence>
<reference evidence="13" key="1">
    <citation type="submission" date="2020-11" db="EMBL/GenBank/DDBJ databases">
        <authorList>
            <consortium name="DOE Joint Genome Institute"/>
            <person name="Ahrendt S."/>
            <person name="Riley R."/>
            <person name="Andreopoulos W."/>
            <person name="Labutti K."/>
            <person name="Pangilinan J."/>
            <person name="Ruiz-Duenas F.J."/>
            <person name="Barrasa J.M."/>
            <person name="Sanchez-Garcia M."/>
            <person name="Camarero S."/>
            <person name="Miyauchi S."/>
            <person name="Serrano A."/>
            <person name="Linde D."/>
            <person name="Babiker R."/>
            <person name="Drula E."/>
            <person name="Ayuso-Fernandez I."/>
            <person name="Pacheco R."/>
            <person name="Padilla G."/>
            <person name="Ferreira P."/>
            <person name="Barriuso J."/>
            <person name="Kellner H."/>
            <person name="Castanera R."/>
            <person name="Alfaro M."/>
            <person name="Ramirez L."/>
            <person name="Pisabarro A.G."/>
            <person name="Kuo A."/>
            <person name="Tritt A."/>
            <person name="Lipzen A."/>
            <person name="He G."/>
            <person name="Yan M."/>
            <person name="Ng V."/>
            <person name="Cullen D."/>
            <person name="Martin F."/>
            <person name="Rosso M.-N."/>
            <person name="Henrissat B."/>
            <person name="Hibbett D."/>
            <person name="Martinez A.T."/>
            <person name="Grigoriev I.V."/>
        </authorList>
    </citation>
    <scope>NUCLEOTIDE SEQUENCE</scope>
    <source>
        <strain evidence="13">CBS 247.69</strain>
    </source>
</reference>
<dbReference type="Gene3D" id="1.20.120.1630">
    <property type="match status" value="1"/>
</dbReference>
<feature type="transmembrane region" description="Helical" evidence="12">
    <location>
        <begin position="52"/>
        <end position="74"/>
    </location>
</feature>
<evidence type="ECO:0000256" key="2">
    <source>
        <dbReference type="ARBA" id="ARBA00022516"/>
    </source>
</evidence>
<keyword evidence="10" id="KW-0594">Phospholipid biosynthesis</keyword>
<dbReference type="PANTHER" id="PTHR12714:SF9">
    <property type="entry name" value="PROTEIN-S-ISOPRENYLCYSTEINE O-METHYLTRANSFERASE"/>
    <property type="match status" value="1"/>
</dbReference>
<keyword evidence="4" id="KW-0949">S-adenosyl-L-methionine</keyword>
<accession>A0A9P5YBP7</accession>
<evidence type="ECO:0000256" key="7">
    <source>
        <dbReference type="ARBA" id="ARBA00022989"/>
    </source>
</evidence>
<keyword evidence="11" id="KW-1208">Phospholipid metabolism</keyword>
<feature type="transmembrane region" description="Helical" evidence="12">
    <location>
        <begin position="94"/>
        <end position="113"/>
    </location>
</feature>
<comment type="caution">
    <text evidence="13">The sequence shown here is derived from an EMBL/GenBank/DDBJ whole genome shotgun (WGS) entry which is preliminary data.</text>
</comment>
<comment type="subcellular location">
    <subcellularLocation>
        <location evidence="1">Endomembrane system</location>
        <topology evidence="1">Multi-pass membrane protein</topology>
    </subcellularLocation>
</comment>
<dbReference type="GO" id="GO:0008168">
    <property type="term" value="F:methyltransferase activity"/>
    <property type="evidence" value="ECO:0007669"/>
    <property type="project" value="UniProtKB-KW"/>
</dbReference>
<evidence type="ECO:0000256" key="4">
    <source>
        <dbReference type="ARBA" id="ARBA00022691"/>
    </source>
</evidence>
<keyword evidence="8" id="KW-0443">Lipid metabolism</keyword>
<evidence type="ECO:0000256" key="10">
    <source>
        <dbReference type="ARBA" id="ARBA00023209"/>
    </source>
</evidence>
<keyword evidence="5 12" id="KW-0812">Transmembrane</keyword>
<keyword evidence="9 12" id="KW-0472">Membrane</keyword>
<dbReference type="PANTHER" id="PTHR12714">
    <property type="entry name" value="PROTEIN-S ISOPRENYLCYSTEINE O-METHYLTRANSFERASE"/>
    <property type="match status" value="1"/>
</dbReference>
<dbReference type="AlphaFoldDB" id="A0A9P5YBP7"/>
<evidence type="ECO:0000256" key="12">
    <source>
        <dbReference type="SAM" id="Phobius"/>
    </source>
</evidence>
<organism evidence="13 14">
    <name type="scientific">Collybia nuda</name>
    <dbReference type="NCBI Taxonomy" id="64659"/>
    <lineage>
        <taxon>Eukaryota</taxon>
        <taxon>Fungi</taxon>
        <taxon>Dikarya</taxon>
        <taxon>Basidiomycota</taxon>
        <taxon>Agaricomycotina</taxon>
        <taxon>Agaricomycetes</taxon>
        <taxon>Agaricomycetidae</taxon>
        <taxon>Agaricales</taxon>
        <taxon>Tricholomatineae</taxon>
        <taxon>Clitocybaceae</taxon>
        <taxon>Collybia</taxon>
    </lineage>
</organism>
<feature type="transmembrane region" description="Helical" evidence="12">
    <location>
        <begin position="145"/>
        <end position="165"/>
    </location>
</feature>
<evidence type="ECO:0008006" key="15">
    <source>
        <dbReference type="Google" id="ProtNLM"/>
    </source>
</evidence>
<evidence type="ECO:0000256" key="1">
    <source>
        <dbReference type="ARBA" id="ARBA00004127"/>
    </source>
</evidence>
<keyword evidence="7 12" id="KW-1133">Transmembrane helix</keyword>
<keyword evidence="2" id="KW-0444">Lipid biosynthesis</keyword>
<proteinExistence type="predicted"/>
<dbReference type="InterPro" id="IPR007318">
    <property type="entry name" value="Phopholipid_MeTrfase"/>
</dbReference>
<keyword evidence="6" id="KW-0256">Endoplasmic reticulum</keyword>
<dbReference type="OrthoDB" id="422086at2759"/>
<dbReference type="GO" id="GO:0032259">
    <property type="term" value="P:methylation"/>
    <property type="evidence" value="ECO:0007669"/>
    <property type="project" value="UniProtKB-KW"/>
</dbReference>
<dbReference type="Pfam" id="PF04191">
    <property type="entry name" value="PEMT"/>
    <property type="match status" value="1"/>
</dbReference>
<dbReference type="GO" id="GO:0008654">
    <property type="term" value="P:phospholipid biosynthetic process"/>
    <property type="evidence" value="ECO:0007669"/>
    <property type="project" value="UniProtKB-KW"/>
</dbReference>
<evidence type="ECO:0000256" key="3">
    <source>
        <dbReference type="ARBA" id="ARBA00022603"/>
    </source>
</evidence>